<reference evidence="6 9" key="2">
    <citation type="submission" date="2020-08" db="EMBL/GenBank/DDBJ databases">
        <title>Genomic Encyclopedia of Type Strains, Phase IV (KMG-IV): sequencing the most valuable type-strain genomes for metagenomic binning, comparative biology and taxonomic classification.</title>
        <authorList>
            <person name="Goeker M."/>
        </authorList>
    </citation>
    <scope>NUCLEOTIDE SEQUENCE [LARGE SCALE GENOMIC DNA]</scope>
    <source>
        <strain evidence="6 9">DSM 100021</strain>
    </source>
</reference>
<dbReference type="InterPro" id="IPR051015">
    <property type="entry name" value="EvgA-like"/>
</dbReference>
<proteinExistence type="predicted"/>
<dbReference type="OrthoDB" id="9782896at2"/>
<dbReference type="PROSITE" id="PS50043">
    <property type="entry name" value="HTH_LUXR_2"/>
    <property type="match status" value="1"/>
</dbReference>
<dbReference type="Gene3D" id="3.40.50.2300">
    <property type="match status" value="1"/>
</dbReference>
<dbReference type="CDD" id="cd17535">
    <property type="entry name" value="REC_NarL-like"/>
    <property type="match status" value="1"/>
</dbReference>
<dbReference type="InterPro" id="IPR058245">
    <property type="entry name" value="NreC/VraR/RcsB-like_REC"/>
</dbReference>
<dbReference type="EMBL" id="MKIN01000017">
    <property type="protein sequence ID" value="OLP52003.1"/>
    <property type="molecule type" value="Genomic_DNA"/>
</dbReference>
<evidence type="ECO:0000256" key="1">
    <source>
        <dbReference type="ARBA" id="ARBA00022553"/>
    </source>
</evidence>
<evidence type="ECO:0000256" key="2">
    <source>
        <dbReference type="ARBA" id="ARBA00023125"/>
    </source>
</evidence>
<dbReference type="Pfam" id="PF00072">
    <property type="entry name" value="Response_reg"/>
    <property type="match status" value="1"/>
</dbReference>
<sequence>MTDDFIIIADDHPIFREGIFALVQQLLPLSRVEAADTFASALNIARLSPSPPSMFILDLFFDGVSIASSLRALRDEFRLASIVVITMASDRPLIDAVMAAGINGFINKAASPDEIKGILEAVREGEVVVQSPVQTTTICNPSAPSLSQRQIDVLQLIAKGRTNKEIAIILGISPFTVRIHVSAVFRALGVGTRAGAVSKGIATGLIAAPLGSLGRES</sequence>
<evidence type="ECO:0000313" key="8">
    <source>
        <dbReference type="Proteomes" id="UP000185598"/>
    </source>
</evidence>
<evidence type="ECO:0000259" key="5">
    <source>
        <dbReference type="PROSITE" id="PS50110"/>
    </source>
</evidence>
<dbReference type="PROSITE" id="PS50110">
    <property type="entry name" value="RESPONSE_REGULATORY"/>
    <property type="match status" value="1"/>
</dbReference>
<feature type="domain" description="Response regulatory" evidence="5">
    <location>
        <begin position="5"/>
        <end position="123"/>
    </location>
</feature>
<dbReference type="PANTHER" id="PTHR45566:SF2">
    <property type="entry name" value="NARL SUBFAMILY"/>
    <property type="match status" value="1"/>
</dbReference>
<dbReference type="SUPFAM" id="SSF46894">
    <property type="entry name" value="C-terminal effector domain of the bipartite response regulators"/>
    <property type="match status" value="1"/>
</dbReference>
<dbReference type="Gene3D" id="1.10.10.10">
    <property type="entry name" value="Winged helix-like DNA-binding domain superfamily/Winged helix DNA-binding domain"/>
    <property type="match status" value="1"/>
</dbReference>
<reference evidence="7 8" key="1">
    <citation type="submission" date="2016-09" db="EMBL/GenBank/DDBJ databases">
        <title>Rhizobium oryziradicis sp. nov., isolated from the root of rice.</title>
        <authorList>
            <person name="Zhao J."/>
            <person name="Zhang X."/>
        </authorList>
    </citation>
    <scope>NUCLEOTIDE SEQUENCE [LARGE SCALE GENOMIC DNA]</scope>
    <source>
        <strain evidence="7 8">14971</strain>
    </source>
</reference>
<evidence type="ECO:0000313" key="6">
    <source>
        <dbReference type="EMBL" id="MBB4010418.1"/>
    </source>
</evidence>
<dbReference type="Proteomes" id="UP000185598">
    <property type="component" value="Unassembled WGS sequence"/>
</dbReference>
<dbReference type="SMART" id="SM00448">
    <property type="entry name" value="REC"/>
    <property type="match status" value="1"/>
</dbReference>
<evidence type="ECO:0000256" key="3">
    <source>
        <dbReference type="PROSITE-ProRule" id="PRU00169"/>
    </source>
</evidence>
<dbReference type="EMBL" id="JACIED010000008">
    <property type="protein sequence ID" value="MBB4010418.1"/>
    <property type="molecule type" value="Genomic_DNA"/>
</dbReference>
<dbReference type="GO" id="GO:0006355">
    <property type="term" value="P:regulation of DNA-templated transcription"/>
    <property type="evidence" value="ECO:0007669"/>
    <property type="project" value="InterPro"/>
</dbReference>
<feature type="modified residue" description="4-aspartylphosphate" evidence="3">
    <location>
        <position position="58"/>
    </location>
</feature>
<dbReference type="InterPro" id="IPR001789">
    <property type="entry name" value="Sig_transdc_resp-reg_receiver"/>
</dbReference>
<dbReference type="InterPro" id="IPR011006">
    <property type="entry name" value="CheY-like_superfamily"/>
</dbReference>
<evidence type="ECO:0000313" key="7">
    <source>
        <dbReference type="EMBL" id="OLP52003.1"/>
    </source>
</evidence>
<dbReference type="PANTHER" id="PTHR45566">
    <property type="entry name" value="HTH-TYPE TRANSCRIPTIONAL REGULATOR YHJB-RELATED"/>
    <property type="match status" value="1"/>
</dbReference>
<comment type="caution">
    <text evidence="7">The sequence shown here is derived from an EMBL/GenBank/DDBJ whole genome shotgun (WGS) entry which is preliminary data.</text>
</comment>
<dbReference type="GO" id="GO:0003677">
    <property type="term" value="F:DNA binding"/>
    <property type="evidence" value="ECO:0007669"/>
    <property type="project" value="UniProtKB-KW"/>
</dbReference>
<name>A0A1Q9AAX3_9HYPH</name>
<dbReference type="AlphaFoldDB" id="A0A1Q9AAX3"/>
<keyword evidence="2 6" id="KW-0238">DNA-binding</keyword>
<evidence type="ECO:0000313" key="9">
    <source>
        <dbReference type="Proteomes" id="UP000544107"/>
    </source>
</evidence>
<dbReference type="GO" id="GO:0000160">
    <property type="term" value="P:phosphorelay signal transduction system"/>
    <property type="evidence" value="ECO:0007669"/>
    <property type="project" value="InterPro"/>
</dbReference>
<gene>
    <name evidence="7" type="ORF">BJF91_09645</name>
    <name evidence="6" type="ORF">GGQ71_004719</name>
</gene>
<feature type="domain" description="HTH luxR-type" evidence="4">
    <location>
        <begin position="142"/>
        <end position="204"/>
    </location>
</feature>
<accession>A0A1Q9AAX3</accession>
<dbReference type="PRINTS" id="PR00038">
    <property type="entry name" value="HTHLUXR"/>
</dbReference>
<protein>
    <submittedName>
        <fullName evidence="6">DNA-binding NarL/FixJ family response regulator</fullName>
    </submittedName>
</protein>
<dbReference type="SUPFAM" id="SSF52172">
    <property type="entry name" value="CheY-like"/>
    <property type="match status" value="1"/>
</dbReference>
<dbReference type="SMART" id="SM00421">
    <property type="entry name" value="HTH_LUXR"/>
    <property type="match status" value="1"/>
</dbReference>
<dbReference type="CDD" id="cd06170">
    <property type="entry name" value="LuxR_C_like"/>
    <property type="match status" value="1"/>
</dbReference>
<dbReference type="InterPro" id="IPR016032">
    <property type="entry name" value="Sig_transdc_resp-reg_C-effctor"/>
</dbReference>
<evidence type="ECO:0000259" key="4">
    <source>
        <dbReference type="PROSITE" id="PS50043"/>
    </source>
</evidence>
<keyword evidence="1 3" id="KW-0597">Phosphoprotein</keyword>
<keyword evidence="8" id="KW-1185">Reference proteome</keyword>
<dbReference type="RefSeq" id="WP_075612770.1">
    <property type="nucleotide sequence ID" value="NZ_JACIED010000008.1"/>
</dbReference>
<dbReference type="InterPro" id="IPR000792">
    <property type="entry name" value="Tscrpt_reg_LuxR_C"/>
</dbReference>
<dbReference type="InterPro" id="IPR036388">
    <property type="entry name" value="WH-like_DNA-bd_sf"/>
</dbReference>
<dbReference type="Pfam" id="PF00196">
    <property type="entry name" value="GerE"/>
    <property type="match status" value="1"/>
</dbReference>
<dbReference type="Proteomes" id="UP000544107">
    <property type="component" value="Unassembled WGS sequence"/>
</dbReference>
<dbReference type="STRING" id="887144.BJF91_09645"/>
<organism evidence="7 8">
    <name type="scientific">Allorhizobium taibaishanense</name>
    <dbReference type="NCBI Taxonomy" id="887144"/>
    <lineage>
        <taxon>Bacteria</taxon>
        <taxon>Pseudomonadati</taxon>
        <taxon>Pseudomonadota</taxon>
        <taxon>Alphaproteobacteria</taxon>
        <taxon>Hyphomicrobiales</taxon>
        <taxon>Rhizobiaceae</taxon>
        <taxon>Rhizobium/Agrobacterium group</taxon>
        <taxon>Allorhizobium</taxon>
    </lineage>
</organism>